<protein>
    <submittedName>
        <fullName evidence="3">Type I pullulanase</fullName>
    </submittedName>
</protein>
<dbReference type="SUPFAM" id="SSF81296">
    <property type="entry name" value="E set domains"/>
    <property type="match status" value="1"/>
</dbReference>
<dbReference type="Gene3D" id="3.20.20.80">
    <property type="entry name" value="Glycosidases"/>
    <property type="match status" value="1"/>
</dbReference>
<evidence type="ECO:0000259" key="2">
    <source>
        <dbReference type="SMART" id="SM00642"/>
    </source>
</evidence>
<dbReference type="SMART" id="SM00642">
    <property type="entry name" value="Aamy"/>
    <property type="match status" value="1"/>
</dbReference>
<reference evidence="3 4" key="1">
    <citation type="submission" date="2016-07" db="EMBL/GenBank/DDBJ databases">
        <authorList>
            <person name="Townsley L."/>
            <person name="Shank E.A."/>
        </authorList>
    </citation>
    <scope>NUCLEOTIDE SEQUENCE [LARGE SCALE GENOMIC DNA]</scope>
    <source>
        <strain evidence="3 4">CH01</strain>
    </source>
</reference>
<dbReference type="InterPro" id="IPR040697">
    <property type="entry name" value="PulA_N1"/>
</dbReference>
<evidence type="ECO:0000313" key="3">
    <source>
        <dbReference type="EMBL" id="ODG90855.1"/>
    </source>
</evidence>
<dbReference type="Gene3D" id="2.60.40.2320">
    <property type="match status" value="1"/>
</dbReference>
<organism evidence="3 4">
    <name type="scientific">Gottfriedia luciferensis</name>
    <dbReference type="NCBI Taxonomy" id="178774"/>
    <lineage>
        <taxon>Bacteria</taxon>
        <taxon>Bacillati</taxon>
        <taxon>Bacillota</taxon>
        <taxon>Bacilli</taxon>
        <taxon>Bacillales</taxon>
        <taxon>Bacillaceae</taxon>
        <taxon>Gottfriedia</taxon>
    </lineage>
</organism>
<feature type="domain" description="Glycosyl hydrolase family 13 catalytic" evidence="2">
    <location>
        <begin position="253"/>
        <end position="620"/>
    </location>
</feature>
<comment type="similarity">
    <text evidence="1">Belongs to the glycosyl hydrolase 13 family.</text>
</comment>
<dbReference type="Pfam" id="PF17999">
    <property type="entry name" value="PulA_N1"/>
    <property type="match status" value="1"/>
</dbReference>
<dbReference type="InterPro" id="IPR011840">
    <property type="entry name" value="PulA_typeI"/>
</dbReference>
<dbReference type="InterPro" id="IPR013783">
    <property type="entry name" value="Ig-like_fold"/>
</dbReference>
<dbReference type="CDD" id="cd11341">
    <property type="entry name" value="AmyAc_Pullulanase_LD-like"/>
    <property type="match status" value="1"/>
</dbReference>
<evidence type="ECO:0000256" key="1">
    <source>
        <dbReference type="ARBA" id="ARBA00008061"/>
    </source>
</evidence>
<sequence>MFHIKRAFEAYIDGFQEITMIIPKSNKQTEQSYFELIEMDGRKTRLPVVSRIEFDRFFKYTVLTTEVLLLEKKYEIEDEFGIRTDLQVGGVIRSKDFDEKYAYDGEDLGAVYTSKSTQFKLWAPTASKVKLRIYQEYGEEEKFTEMSMEREGKGTWKALIDRDCDGLVYNFLVCVNLIWREAVDPYAKAVTVNGKHSVVIDLSKSSKVSKVNSTPPSKYTDCIIYEASIRDFTSHPLSGIQKKGSFKGFHEKDTMYNGFSTGLDYICKLGVTHVELLPFFDFEGIDENNPFQSYNWGYNPLNFNAPEGSYSLKPDEPIERINELKKLISVYHEHGLRIIMDVVYNHVYELQTSQFEKIVPGYYFRQDERGLPSNGTGVGNDFASERLMARRFILQSIKYWTKEYDIDGFRFDLMGILDTDTMNEIVTELTFLKPEIIIFGEGWDLNTSLSPSSRKATINQSHQLSMVGFFNDKFRDGIKGSTFSFQEIGFIQGNNIHNDYLSDLLLGSVGINKQVNLFKEPYQSINYVESHDNHTMWDRLKLSKQKENEEILKKRHLLGTSIVLFSFGVPFLHSGQEFFRTKKGIENSYNSGDTINSIDWARAEREATSIEIIKEFIAIRKRFNSFRFSLKEEIEKYVTPVNIHRDLIGYRISGIEEIDQVKEIMVLFHNGLSDIYIDLGNEEDNWEFIWDGHNHYVKKGMKVDCNKLPMPSLSTVVLVKY</sequence>
<gene>
    <name evidence="3" type="ORF">BED47_10445</name>
</gene>
<keyword evidence="4" id="KW-1185">Reference proteome</keyword>
<proteinExistence type="inferred from homology"/>
<dbReference type="NCBIfam" id="TIGR02104">
    <property type="entry name" value="pulA_typeI"/>
    <property type="match status" value="1"/>
</dbReference>
<dbReference type="Gene3D" id="2.60.40.10">
    <property type="entry name" value="Immunoglobulins"/>
    <property type="match status" value="1"/>
</dbReference>
<dbReference type="CDD" id="cd02860">
    <property type="entry name" value="E_set_Pullulanase"/>
    <property type="match status" value="1"/>
</dbReference>
<name>A0ABX2ZMA7_9BACI</name>
<accession>A0ABX2ZMA7</accession>
<dbReference type="Proteomes" id="UP000094580">
    <property type="component" value="Unassembled WGS sequence"/>
</dbReference>
<dbReference type="Pfam" id="PF00128">
    <property type="entry name" value="Alpha-amylase"/>
    <property type="match status" value="1"/>
</dbReference>
<evidence type="ECO:0000313" key="4">
    <source>
        <dbReference type="Proteomes" id="UP000094580"/>
    </source>
</evidence>
<dbReference type="Gene3D" id="2.60.40.1180">
    <property type="entry name" value="Golgi alpha-mannosidase II"/>
    <property type="match status" value="1"/>
</dbReference>
<dbReference type="RefSeq" id="WP_069034717.1">
    <property type="nucleotide sequence ID" value="NZ_MDKC01000033.1"/>
</dbReference>
<dbReference type="SUPFAM" id="SSF51445">
    <property type="entry name" value="(Trans)glycosidases"/>
    <property type="match status" value="1"/>
</dbReference>
<dbReference type="InterPro" id="IPR004193">
    <property type="entry name" value="Glyco_hydro_13_N"/>
</dbReference>
<dbReference type="PANTHER" id="PTHR43002">
    <property type="entry name" value="GLYCOGEN DEBRANCHING ENZYME"/>
    <property type="match status" value="1"/>
</dbReference>
<dbReference type="EMBL" id="MDKC01000033">
    <property type="protein sequence ID" value="ODG90855.1"/>
    <property type="molecule type" value="Genomic_DNA"/>
</dbReference>
<dbReference type="InterPro" id="IPR006047">
    <property type="entry name" value="GH13_cat_dom"/>
</dbReference>
<dbReference type="Pfam" id="PF02922">
    <property type="entry name" value="CBM_48"/>
    <property type="match status" value="1"/>
</dbReference>
<comment type="caution">
    <text evidence="3">The sequence shown here is derived from an EMBL/GenBank/DDBJ whole genome shotgun (WGS) entry which is preliminary data.</text>
</comment>
<dbReference type="InterPro" id="IPR017853">
    <property type="entry name" value="GH"/>
</dbReference>
<dbReference type="InterPro" id="IPR013780">
    <property type="entry name" value="Glyco_hydro_b"/>
</dbReference>
<dbReference type="InterPro" id="IPR014756">
    <property type="entry name" value="Ig_E-set"/>
</dbReference>